<feature type="repeat" description="ANK" evidence="6">
    <location>
        <begin position="423"/>
        <end position="455"/>
    </location>
</feature>
<dbReference type="PROSITE" id="PS50297">
    <property type="entry name" value="ANK_REP_REGION"/>
    <property type="match status" value="4"/>
</dbReference>
<dbReference type="PROSITE" id="PS50280">
    <property type="entry name" value="SET"/>
    <property type="match status" value="1"/>
</dbReference>
<keyword evidence="3" id="KW-0808">Transferase</keyword>
<evidence type="ECO:0000256" key="4">
    <source>
        <dbReference type="ARBA" id="ARBA00022691"/>
    </source>
</evidence>
<dbReference type="GO" id="GO:0032259">
    <property type="term" value="P:methylation"/>
    <property type="evidence" value="ECO:0007669"/>
    <property type="project" value="UniProtKB-KW"/>
</dbReference>
<feature type="domain" description="Pre-SET" evidence="9">
    <location>
        <begin position="711"/>
        <end position="774"/>
    </location>
</feature>
<dbReference type="PRINTS" id="PR01415">
    <property type="entry name" value="ANKYRIN"/>
</dbReference>
<dbReference type="InterPro" id="IPR036770">
    <property type="entry name" value="Ankyrin_rpt-contain_sf"/>
</dbReference>
<dbReference type="InterPro" id="IPR007728">
    <property type="entry name" value="Pre-SET_dom"/>
</dbReference>
<dbReference type="SMART" id="SM00248">
    <property type="entry name" value="ANK"/>
    <property type="match status" value="6"/>
</dbReference>
<feature type="repeat" description="ANK" evidence="6">
    <location>
        <begin position="589"/>
        <end position="621"/>
    </location>
</feature>
<dbReference type="GO" id="GO:0008270">
    <property type="term" value="F:zinc ion binding"/>
    <property type="evidence" value="ECO:0007669"/>
    <property type="project" value="InterPro"/>
</dbReference>
<dbReference type="GO" id="GO:0000122">
    <property type="term" value="P:negative regulation of transcription by RNA polymerase II"/>
    <property type="evidence" value="ECO:0007669"/>
    <property type="project" value="TreeGrafter"/>
</dbReference>
<feature type="compositionally biased region" description="Low complexity" evidence="7">
    <location>
        <begin position="12"/>
        <end position="34"/>
    </location>
</feature>
<dbReference type="InterPro" id="IPR047762">
    <property type="entry name" value="EHMT_CRR"/>
</dbReference>
<evidence type="ECO:0000256" key="7">
    <source>
        <dbReference type="SAM" id="MobiDB-lite"/>
    </source>
</evidence>
<dbReference type="GO" id="GO:0002039">
    <property type="term" value="F:p53 binding"/>
    <property type="evidence" value="ECO:0007669"/>
    <property type="project" value="InterPro"/>
</dbReference>
<dbReference type="Pfam" id="PF00856">
    <property type="entry name" value="SET"/>
    <property type="match status" value="1"/>
</dbReference>
<dbReference type="FunFam" id="2.170.270.10:FF:000005">
    <property type="entry name" value="Euchromatic histone-lysine N-methyltransferase 2"/>
    <property type="match status" value="1"/>
</dbReference>
<dbReference type="Pfam" id="PF05033">
    <property type="entry name" value="Pre-SET"/>
    <property type="match status" value="1"/>
</dbReference>
<dbReference type="InterPro" id="IPR038034">
    <property type="entry name" value="SET_EHMT2"/>
</dbReference>
<dbReference type="Ensembl" id="ENSOKIT00005034154.1">
    <property type="protein sequence ID" value="ENSOKIP00005032335.1"/>
    <property type="gene ID" value="ENSOKIG00005011758.1"/>
</dbReference>
<dbReference type="PROSITE" id="PS50867">
    <property type="entry name" value="PRE_SET"/>
    <property type="match status" value="1"/>
</dbReference>
<dbReference type="PANTHER" id="PTHR46307:SF1">
    <property type="entry name" value="HISTONE-LYSINE N-METHYLTRANSFERASE EHMT2"/>
    <property type="match status" value="1"/>
</dbReference>
<dbReference type="SMART" id="SM00468">
    <property type="entry name" value="PreSET"/>
    <property type="match status" value="1"/>
</dbReference>
<gene>
    <name evidence="10" type="primary">EHMT2</name>
    <name evidence="10" type="synonym">LOC109903715</name>
</gene>
<evidence type="ECO:0000313" key="10">
    <source>
        <dbReference type="Ensembl" id="ENSOKIP00005032335.1"/>
    </source>
</evidence>
<dbReference type="GO" id="GO:0000785">
    <property type="term" value="C:chromatin"/>
    <property type="evidence" value="ECO:0007669"/>
    <property type="project" value="TreeGrafter"/>
</dbReference>
<dbReference type="GO" id="GO:0046974">
    <property type="term" value="F:histone H3K9 methyltransferase activity"/>
    <property type="evidence" value="ECO:0007669"/>
    <property type="project" value="TreeGrafter"/>
</dbReference>
<keyword evidence="5" id="KW-0156">Chromatin regulator</keyword>
<dbReference type="InterPro" id="IPR002110">
    <property type="entry name" value="Ankyrin_rpt"/>
</dbReference>
<dbReference type="SUPFAM" id="SSF82199">
    <property type="entry name" value="SET domain"/>
    <property type="match status" value="1"/>
</dbReference>
<protein>
    <submittedName>
        <fullName evidence="10">Euchromatic histone-lysine N-methyltransferase 2</fullName>
    </submittedName>
</protein>
<feature type="repeat" description="ANK" evidence="6">
    <location>
        <begin position="456"/>
        <end position="488"/>
    </location>
</feature>
<dbReference type="AlphaFoldDB" id="A0A8C7FSR0"/>
<evidence type="ECO:0000256" key="2">
    <source>
        <dbReference type="ARBA" id="ARBA00022454"/>
    </source>
</evidence>
<dbReference type="Proteomes" id="UP000694557">
    <property type="component" value="Unassembled WGS sequence"/>
</dbReference>
<name>A0A8C7FSR0_ONCKI</name>
<dbReference type="CDD" id="cd20905">
    <property type="entry name" value="EHMT_ZBD"/>
    <property type="match status" value="1"/>
</dbReference>
<dbReference type="PROSITE" id="PS50088">
    <property type="entry name" value="ANK_REPEAT"/>
    <property type="match status" value="5"/>
</dbReference>
<keyword evidence="4" id="KW-0949">S-adenosyl-L-methionine</keyword>
<comment type="subcellular location">
    <subcellularLocation>
        <location evidence="1">Chromosome</location>
    </subcellularLocation>
</comment>
<dbReference type="Pfam" id="PF12796">
    <property type="entry name" value="Ank_2"/>
    <property type="match status" value="3"/>
</dbReference>
<dbReference type="GO" id="GO:0005634">
    <property type="term" value="C:nucleus"/>
    <property type="evidence" value="ECO:0007669"/>
    <property type="project" value="InterPro"/>
</dbReference>
<dbReference type="PANTHER" id="PTHR46307">
    <property type="entry name" value="G9A, ISOFORM B"/>
    <property type="match status" value="1"/>
</dbReference>
<evidence type="ECO:0000256" key="6">
    <source>
        <dbReference type="PROSITE-ProRule" id="PRU00023"/>
    </source>
</evidence>
<dbReference type="Pfam" id="PF21533">
    <property type="entry name" value="EHMT1-2_CRR"/>
    <property type="match status" value="1"/>
</dbReference>
<evidence type="ECO:0000256" key="3">
    <source>
        <dbReference type="ARBA" id="ARBA00022603"/>
    </source>
</evidence>
<dbReference type="SUPFAM" id="SSF48403">
    <property type="entry name" value="Ankyrin repeat"/>
    <property type="match status" value="1"/>
</dbReference>
<organism evidence="10 11">
    <name type="scientific">Oncorhynchus kisutch</name>
    <name type="common">Coho salmon</name>
    <name type="synonym">Salmo kisutch</name>
    <dbReference type="NCBI Taxonomy" id="8019"/>
    <lineage>
        <taxon>Eukaryota</taxon>
        <taxon>Metazoa</taxon>
        <taxon>Chordata</taxon>
        <taxon>Craniata</taxon>
        <taxon>Vertebrata</taxon>
        <taxon>Euteleostomi</taxon>
        <taxon>Actinopterygii</taxon>
        <taxon>Neopterygii</taxon>
        <taxon>Teleostei</taxon>
        <taxon>Protacanthopterygii</taxon>
        <taxon>Salmoniformes</taxon>
        <taxon>Salmonidae</taxon>
        <taxon>Salmoninae</taxon>
        <taxon>Oncorhynchus</taxon>
    </lineage>
</organism>
<evidence type="ECO:0000259" key="9">
    <source>
        <dbReference type="PROSITE" id="PS50867"/>
    </source>
</evidence>
<dbReference type="SMART" id="SM00317">
    <property type="entry name" value="SET"/>
    <property type="match status" value="1"/>
</dbReference>
<evidence type="ECO:0000259" key="8">
    <source>
        <dbReference type="PROSITE" id="PS50280"/>
    </source>
</evidence>
<proteinExistence type="predicted"/>
<dbReference type="GeneTree" id="ENSGT00940000159459"/>
<accession>A0A8C7FSR0</accession>
<dbReference type="Gene3D" id="1.25.40.20">
    <property type="entry name" value="Ankyrin repeat-containing domain"/>
    <property type="match status" value="1"/>
</dbReference>
<dbReference type="Gene3D" id="2.170.270.10">
    <property type="entry name" value="SET domain"/>
    <property type="match status" value="1"/>
</dbReference>
<reference evidence="10" key="1">
    <citation type="submission" date="2025-08" db="UniProtKB">
        <authorList>
            <consortium name="Ensembl"/>
        </authorList>
    </citation>
    <scope>IDENTIFICATION</scope>
</reference>
<evidence type="ECO:0000256" key="5">
    <source>
        <dbReference type="ARBA" id="ARBA00022853"/>
    </source>
</evidence>
<keyword evidence="2" id="KW-0158">Chromosome</keyword>
<keyword evidence="11" id="KW-1185">Reference proteome</keyword>
<evidence type="ECO:0000256" key="1">
    <source>
        <dbReference type="ARBA" id="ARBA00004286"/>
    </source>
</evidence>
<dbReference type="InterPro" id="IPR046341">
    <property type="entry name" value="SET_dom_sf"/>
</dbReference>
<evidence type="ECO:0000313" key="11">
    <source>
        <dbReference type="Proteomes" id="UP000694557"/>
    </source>
</evidence>
<keyword evidence="6" id="KW-0040">ANK repeat</keyword>
<dbReference type="InterPro" id="IPR001214">
    <property type="entry name" value="SET_dom"/>
</dbReference>
<sequence>MSVFGPGSKALPSHPSSSSPHRSSSSPHPSSSSPQTAKIHRARKTMNRPPPTQVSLLRRWLVSTIFFRIFFLLEFQEDRVLREAARRRDSWLEDLEEDADEDEFLLYNPYARDDTDAAYSDSKVREGSDGGETERLEELPLCSCRMEAPRVDGTSRRPNRLCMATESVNGELVGCTNIILKGETMRPSSRVSLMVLCESHRSHMVKHHCCPGCGYFCIAGTFLECCPDQRIAHRFHRGCVTVLGAGRGRGMGTGMLFCPHCGEDASEAQEVTIPPSASAVTVVTTSASSTTTPLFFFTHSFSSLSISARMRGVVKKDPEQQPPQAAVAAGPVNAAPPGEGGVDSVGPFLCLPNGKPICPSALPPGPSRAALQKAILTQDTERRKKLRFHPRQLYPAAKQGEVQRVLLMLMEGIDPAYQAESQNRRCALHVAAQRGLLEVCYMLVQAGAKLDVQDKSMRTPLLEAIVNNHVEVTRYLVQSGACVYHTEEDGYTGLHHAAKLGSLDIVTLLLETGQVDINAQDSGGWTSIIWAAEHKHINVIRALLNRGADVTLKDKEMNVCLHWASFAGCVEIAEMVLNAGCQLSSVNMHGDTPLHIASREGFLECVTLFLSRGADIDIMNREGDTPLSLARSDSPVWVSLQINRKLRRGIANRMLRTEKIISSDVAQGYENVPIPCVNAVDDEGCPSDYKYVSENCETSAMNIDRNITHLQHCSCTDDCSSSNCLCGQLSIRCWYDKDHRLLQEFNKIEPPLIFECNLACSCYRTCKNRVVQAGIKVRLQLYRTEKMGWGVRALQDIPQGSFICEYVGELISDAEADVREDDSYLFDLDNKDGEVYCIDARYYGNISRFINHLCDPNIIPVRVFMLHQDLRFPRIAFFSSRDILTGQELGFDYGDRFWDIKSKYFTCQCGSEKCKHSAEAIALEQNRLARLEACPESETDPGLAMLGNS</sequence>
<feature type="region of interest" description="Disordered" evidence="7">
    <location>
        <begin position="1"/>
        <end position="50"/>
    </location>
</feature>
<keyword evidence="3" id="KW-0489">Methyltransferase</keyword>
<feature type="repeat" description="ANK" evidence="6">
    <location>
        <begin position="523"/>
        <end position="555"/>
    </location>
</feature>
<feature type="domain" description="SET" evidence="8">
    <location>
        <begin position="777"/>
        <end position="894"/>
    </location>
</feature>
<reference evidence="10" key="2">
    <citation type="submission" date="2025-09" db="UniProtKB">
        <authorList>
            <consortium name="Ensembl"/>
        </authorList>
    </citation>
    <scope>IDENTIFICATION</scope>
</reference>
<feature type="repeat" description="ANK" evidence="6">
    <location>
        <begin position="489"/>
        <end position="513"/>
    </location>
</feature>
<dbReference type="InterPro" id="IPR043550">
    <property type="entry name" value="EHMT1/EHMT2"/>
</dbReference>
<dbReference type="CDD" id="cd10533">
    <property type="entry name" value="SET_EHMT2"/>
    <property type="match status" value="1"/>
</dbReference>